<dbReference type="Pfam" id="PF12697">
    <property type="entry name" value="Abhydrolase_6"/>
    <property type="match status" value="1"/>
</dbReference>
<gene>
    <name evidence="2" type="ORF">R5R33_16655</name>
</gene>
<dbReference type="PRINTS" id="PR00111">
    <property type="entry name" value="ABHYDROLASE"/>
</dbReference>
<dbReference type="EMBL" id="CP137555">
    <property type="protein sequence ID" value="WOX05353.1"/>
    <property type="molecule type" value="Genomic_DNA"/>
</dbReference>
<evidence type="ECO:0000313" key="2">
    <source>
        <dbReference type="EMBL" id="WOX05353.1"/>
    </source>
</evidence>
<dbReference type="InterPro" id="IPR000073">
    <property type="entry name" value="AB_hydrolase_1"/>
</dbReference>
<dbReference type="InterPro" id="IPR029058">
    <property type="entry name" value="AB_hydrolase_fold"/>
</dbReference>
<reference evidence="2 3" key="1">
    <citation type="submission" date="2023-10" db="EMBL/GenBank/DDBJ databases">
        <title>Description of Microbulbifer bruguierae sp. nov., isolated from the sediments of mangrove plant Bruguiera sexangula and comparative genomic analyses of the genus Microbulbifer.</title>
        <authorList>
            <person name="Long M."/>
        </authorList>
    </citation>
    <scope>NUCLEOTIDE SEQUENCE [LARGE SCALE GENOMIC DNA]</scope>
    <source>
        <strain evidence="2 3">SPO729</strain>
    </source>
</reference>
<keyword evidence="3" id="KW-1185">Reference proteome</keyword>
<dbReference type="Proteomes" id="UP001302477">
    <property type="component" value="Chromosome"/>
</dbReference>
<dbReference type="Gene3D" id="3.40.50.1820">
    <property type="entry name" value="alpha/beta hydrolase"/>
    <property type="match status" value="1"/>
</dbReference>
<dbReference type="SUPFAM" id="SSF53474">
    <property type="entry name" value="alpha/beta-Hydrolases"/>
    <property type="match status" value="1"/>
</dbReference>
<dbReference type="InterPro" id="IPR050266">
    <property type="entry name" value="AB_hydrolase_sf"/>
</dbReference>
<sequence length="234" mass="25450">MRSRPCSVVLIPGFMLDETLWDEFRSLLPKDWAVYTGTLTGAQSIAGIARHIAERSPQRFLMIGFSLGGYVARQLAADYPERVEALAIVASSLREDTAQQIKLKQQAVNALSAARFKGLSNSTIANSLHPRRAADTDLIARIKAMGNSLGYHALAMQSALDRSGVPAQAIRCPTLVVASTDDALRSLEEAQELVDAIPNASLEIIDDSGHMIPMEQPQALAATIIHWLQALRIH</sequence>
<name>A0AAU0MZB0_9GAMM</name>
<dbReference type="RefSeq" id="WP_318953826.1">
    <property type="nucleotide sequence ID" value="NZ_CP137555.1"/>
</dbReference>
<dbReference type="GO" id="GO:0016787">
    <property type="term" value="F:hydrolase activity"/>
    <property type="evidence" value="ECO:0007669"/>
    <property type="project" value="UniProtKB-KW"/>
</dbReference>
<dbReference type="AlphaFoldDB" id="A0AAU0MZB0"/>
<dbReference type="KEGG" id="mpaf:R5R33_16655"/>
<dbReference type="PANTHER" id="PTHR43798">
    <property type="entry name" value="MONOACYLGLYCEROL LIPASE"/>
    <property type="match status" value="1"/>
</dbReference>
<protein>
    <submittedName>
        <fullName evidence="2">Alpha/beta hydrolase</fullName>
    </submittedName>
</protein>
<organism evidence="2 3">
    <name type="scientific">Microbulbifer pacificus</name>
    <dbReference type="NCBI Taxonomy" id="407164"/>
    <lineage>
        <taxon>Bacteria</taxon>
        <taxon>Pseudomonadati</taxon>
        <taxon>Pseudomonadota</taxon>
        <taxon>Gammaproteobacteria</taxon>
        <taxon>Cellvibrionales</taxon>
        <taxon>Microbulbiferaceae</taxon>
        <taxon>Microbulbifer</taxon>
    </lineage>
</organism>
<feature type="domain" description="AB hydrolase-1" evidence="1">
    <location>
        <begin position="8"/>
        <end position="222"/>
    </location>
</feature>
<proteinExistence type="predicted"/>
<keyword evidence="2" id="KW-0378">Hydrolase</keyword>
<accession>A0AAU0MZB0</accession>
<evidence type="ECO:0000313" key="3">
    <source>
        <dbReference type="Proteomes" id="UP001302477"/>
    </source>
</evidence>
<evidence type="ECO:0000259" key="1">
    <source>
        <dbReference type="Pfam" id="PF12697"/>
    </source>
</evidence>